<dbReference type="AlphaFoldDB" id="A0A5J5JCG4"/>
<accession>A0A5J6L4K4</accession>
<protein>
    <submittedName>
        <fullName evidence="1">Methyltransferase</fullName>
    </submittedName>
</protein>
<sequence>MSQTSTRRLWVAYGPAGAVGKIQKDGDGYTVQMAGADAALGTYPSMDIAKRALQSHLKPGAEPPEYREH</sequence>
<dbReference type="KEGG" id="mlz:F6J85_09705"/>
<dbReference type="GO" id="GO:0008168">
    <property type="term" value="F:methyltransferase activity"/>
    <property type="evidence" value="ECO:0007669"/>
    <property type="project" value="UniProtKB-KW"/>
</dbReference>
<evidence type="ECO:0000313" key="2">
    <source>
        <dbReference type="Proteomes" id="UP000325516"/>
    </source>
</evidence>
<keyword evidence="2" id="KW-1185">Reference proteome</keyword>
<organism evidence="1 2">
    <name type="scientific">Microbacterium lushaniae</name>
    <dbReference type="NCBI Taxonomy" id="2614639"/>
    <lineage>
        <taxon>Bacteria</taxon>
        <taxon>Bacillati</taxon>
        <taxon>Actinomycetota</taxon>
        <taxon>Actinomycetes</taxon>
        <taxon>Micrococcales</taxon>
        <taxon>Microbacteriaceae</taxon>
        <taxon>Microbacterium</taxon>
    </lineage>
</organism>
<reference evidence="2" key="1">
    <citation type="submission" date="2019-09" db="EMBL/GenBank/DDBJ databases">
        <title>Mumia zhuanghuii sp. nov. isolated from the intestinal contents of plateau pika (Ochotona curzoniae) in the Qinghai-Tibet plateau of China.</title>
        <authorList>
            <person name="Tian Z."/>
        </authorList>
    </citation>
    <scope>NUCLEOTIDE SEQUENCE [LARGE SCALE GENOMIC DNA]</scope>
    <source>
        <strain evidence="2">L-031</strain>
    </source>
</reference>
<keyword evidence="1" id="KW-0489">Methyltransferase</keyword>
<gene>
    <name evidence="1" type="ORF">F6J85_09705</name>
</gene>
<keyword evidence="1" id="KW-0808">Transferase</keyword>
<proteinExistence type="predicted"/>
<dbReference type="EMBL" id="CP044232">
    <property type="protein sequence ID" value="QEW03350.1"/>
    <property type="molecule type" value="Genomic_DNA"/>
</dbReference>
<evidence type="ECO:0000313" key="1">
    <source>
        <dbReference type="EMBL" id="QEW03350.1"/>
    </source>
</evidence>
<dbReference type="Proteomes" id="UP000325516">
    <property type="component" value="Chromosome"/>
</dbReference>
<accession>A0A5J5JCG4</accession>
<dbReference type="GO" id="GO:0032259">
    <property type="term" value="P:methylation"/>
    <property type="evidence" value="ECO:0007669"/>
    <property type="project" value="UniProtKB-KW"/>
</dbReference>
<name>A0A5J5JCG4_9MICO</name>
<dbReference type="RefSeq" id="WP_150921456.1">
    <property type="nucleotide sequence ID" value="NZ_CP044232.1"/>
</dbReference>